<proteinExistence type="predicted"/>
<name>A0A2I7RNL3_9CAUD</name>
<gene>
    <name evidence="1" type="ORF">NVP1204O_23</name>
</gene>
<evidence type="ECO:0000313" key="1">
    <source>
        <dbReference type="EMBL" id="AUR95243.1"/>
    </source>
</evidence>
<keyword evidence="2" id="KW-1185">Reference proteome</keyword>
<sequence>MGNSQAKEVADYLDNHFLETLMNDTIQLTEAQVWEKVYAGQDITSSMRQLENLSREKAEEVRQEIIEYCNALSD</sequence>
<dbReference type="EMBL" id="MG592574">
    <property type="protein sequence ID" value="AUR95243.1"/>
    <property type="molecule type" value="Genomic_DNA"/>
</dbReference>
<accession>A0A2I7RNL3</accession>
<organism evidence="1 2">
    <name type="scientific">Vibrio phage 1.204.O._10N.222.46.F12</name>
    <dbReference type="NCBI Taxonomy" id="1881263"/>
    <lineage>
        <taxon>Viruses</taxon>
        <taxon>Duplodnaviria</taxon>
        <taxon>Heunggongvirae</taxon>
        <taxon>Uroviricota</taxon>
        <taxon>Caudoviricetes</taxon>
        <taxon>Autographivirales</taxon>
        <taxon>Cyclitvirus</taxon>
        <taxon>Cyclitvirus cyclit</taxon>
    </lineage>
</organism>
<reference evidence="1 2" key="1">
    <citation type="submission" date="2017-11" db="EMBL/GenBank/DDBJ databases">
        <title>A major lineage of nontailed dsDNA viruses as unrecognized killers of marine bacteria.</title>
        <authorList>
            <person name="Kauffman K.M."/>
            <person name="Hussain F.A."/>
            <person name="Yang J."/>
            <person name="Arevalo P."/>
            <person name="Brown J.M."/>
            <person name="Chang W.K."/>
            <person name="VanInsberghe D."/>
            <person name="Elsherbini J."/>
            <person name="Cutler M.B."/>
            <person name="Kelly L."/>
            <person name="Polz M.F."/>
        </authorList>
    </citation>
    <scope>NUCLEOTIDE SEQUENCE [LARGE SCALE GENOMIC DNA]</scope>
</reference>
<dbReference type="Proteomes" id="UP000269294">
    <property type="component" value="Segment"/>
</dbReference>
<evidence type="ECO:0000313" key="2">
    <source>
        <dbReference type="Proteomes" id="UP000269294"/>
    </source>
</evidence>
<protein>
    <submittedName>
        <fullName evidence="1">Coil containing protein</fullName>
    </submittedName>
</protein>